<dbReference type="EMBL" id="CAADRA010005096">
    <property type="protein sequence ID" value="VFT84953.1"/>
    <property type="molecule type" value="Genomic_DNA"/>
</dbReference>
<name>A0A485KJB4_9STRA</name>
<reference evidence="3 4" key="1">
    <citation type="submission" date="2019-03" db="EMBL/GenBank/DDBJ databases">
        <authorList>
            <person name="Gaulin E."/>
            <person name="Dumas B."/>
        </authorList>
    </citation>
    <scope>NUCLEOTIDE SEQUENCE [LARGE SCALE GENOMIC DNA]</scope>
    <source>
        <strain evidence="3">CBS 568.67</strain>
    </source>
</reference>
<gene>
    <name evidence="3" type="primary">Aste57867_8062</name>
    <name evidence="2" type="ORF">As57867_008032</name>
    <name evidence="3" type="ORF">ASTE57867_8062</name>
</gene>
<protein>
    <submittedName>
        <fullName evidence="3">Aste57867_8062 protein</fullName>
    </submittedName>
</protein>
<evidence type="ECO:0000313" key="2">
    <source>
        <dbReference type="EMBL" id="KAF0701454.1"/>
    </source>
</evidence>
<keyword evidence="4" id="KW-1185">Reference proteome</keyword>
<dbReference type="Proteomes" id="UP000332933">
    <property type="component" value="Unassembled WGS sequence"/>
</dbReference>
<proteinExistence type="predicted"/>
<dbReference type="OrthoDB" id="19885at2759"/>
<organism evidence="3 4">
    <name type="scientific">Aphanomyces stellatus</name>
    <dbReference type="NCBI Taxonomy" id="120398"/>
    <lineage>
        <taxon>Eukaryota</taxon>
        <taxon>Sar</taxon>
        <taxon>Stramenopiles</taxon>
        <taxon>Oomycota</taxon>
        <taxon>Saprolegniomycetes</taxon>
        <taxon>Saprolegniales</taxon>
        <taxon>Verrucalvaceae</taxon>
        <taxon>Aphanomyces</taxon>
    </lineage>
</organism>
<feature type="region of interest" description="Disordered" evidence="1">
    <location>
        <begin position="76"/>
        <end position="97"/>
    </location>
</feature>
<reference evidence="2" key="2">
    <citation type="submission" date="2019-06" db="EMBL/GenBank/DDBJ databases">
        <title>Genomics analysis of Aphanomyces spp. identifies a new class of oomycete effector associated with host adaptation.</title>
        <authorList>
            <person name="Gaulin E."/>
        </authorList>
    </citation>
    <scope>NUCLEOTIDE SEQUENCE</scope>
    <source>
        <strain evidence="2">CBS 578.67</strain>
    </source>
</reference>
<evidence type="ECO:0000256" key="1">
    <source>
        <dbReference type="SAM" id="MobiDB-lite"/>
    </source>
</evidence>
<feature type="compositionally biased region" description="Polar residues" evidence="1">
    <location>
        <begin position="80"/>
        <end position="93"/>
    </location>
</feature>
<dbReference type="AlphaFoldDB" id="A0A485KJB4"/>
<dbReference type="EMBL" id="VJMH01005075">
    <property type="protein sequence ID" value="KAF0701454.1"/>
    <property type="molecule type" value="Genomic_DNA"/>
</dbReference>
<evidence type="ECO:0000313" key="3">
    <source>
        <dbReference type="EMBL" id="VFT84953.1"/>
    </source>
</evidence>
<sequence>MNTEAAVVKAQVVVDEAWEAVKNAQRSLDNAQRSLDSWLGGNPNDFGDTYRHLKEALKEAREALKEREEFYLRIREAPSHEQSASNASDQTAEPTGPLIDLTSTGILEFLKTQMNDSAKFHTVPHLLSPSNLEFQLSGRDMALKVAADCMNKIAKPVSETTKADRKIPVCAGLSGLGKSRMLEEWENIFDLAKINGPRLGALVLYYNGHKPHVIEGSMTIEASFSWRLLHRLFIEENGVEFRKWFNECLPQNGAQLQLGMALEVIREKSIEIGISTSEEPLQLFLGVDEYQSIKDVNGIRVGTNEDGTKEELLQDLLNVLSDIMASPVDGIRIYPMFAGTDLSAISIVNSSKTEVLRLPMLLLAPTDIETAVSSVAYGPSLLMQSPVRRHLFYLGGVPRWCFEYISLLLQKIDQTGNDILPIEDIEQAFKTIKSSYIRKWGKGLADVDFIKLAAFSVAGVPVDDSDKVVGGMTWARVEDSSLCLLTDDSEVLIPYAIFHRIGRFIPGQVN</sequence>
<accession>A0A485KJB4</accession>
<evidence type="ECO:0000313" key="4">
    <source>
        <dbReference type="Proteomes" id="UP000332933"/>
    </source>
</evidence>